<dbReference type="RefSeq" id="WP_163299214.1">
    <property type="nucleotide sequence ID" value="NZ_JAAGRR010000120.1"/>
</dbReference>
<evidence type="ECO:0000256" key="1">
    <source>
        <dbReference type="ARBA" id="ARBA00022741"/>
    </source>
</evidence>
<evidence type="ECO:0000313" key="5">
    <source>
        <dbReference type="EMBL" id="NDY43098.1"/>
    </source>
</evidence>
<reference evidence="5 6" key="1">
    <citation type="submission" date="2020-02" db="EMBL/GenBank/DDBJ databases">
        <title>Comparative genomics of sulfur disproportionating microorganisms.</title>
        <authorList>
            <person name="Ward L.M."/>
            <person name="Bertran E."/>
            <person name="Johnston D.T."/>
        </authorList>
    </citation>
    <scope>NUCLEOTIDE SEQUENCE [LARGE SCALE GENOMIC DNA]</scope>
    <source>
        <strain evidence="5 6">DSM 100025</strain>
    </source>
</reference>
<evidence type="ECO:0000256" key="3">
    <source>
        <dbReference type="SAM" id="Coils"/>
    </source>
</evidence>
<sequence>MLDVQGISFRAGDRWLLRDVTFTVRPGERAGLVGPNGAGKTTLLRILAGEVEPEAGRVLRPAGVRLGYLAQEVAAGSRRTVWEAAAAAFEDLRRAASELQRVHAALEGAGPEERAALVRRQGVLSARLEAAGYYRVEAEVGRVLSGLGFREADFHRPLSEFSGGWLMRAELARLLLTRPGFLLLDEPTNHLDLDSLLWLEDWLAGQGCGLVAVSHDQAFLDRVAGKILELEAGRIVVYPGNFSAWIEARRRRAEQAEAARRAHEARVRETERFVERFRAKATKARQVQSRIRMLERMGEGPEAPPAEGPAVRFRFPAAARCARRVLEAEGLEKRYGGRQILGGVDLYVDRGDRVAVVGPNGAGKSTLLRLLAGLESPDAGRVRLGAGVAPACFAQHQVLALDGGATVLGAVADVADRHPPQVVRDLLGAFLFRGDDVEKRVSVLSGGEKSRLALVRLLLSPANLLLLDEPTNHLDIPSKAVLKAALAGWDGTFVVVSHDRAFLDGLVTRVWDVRGGRVDELPGGLAEAVTRGRAAAPGPAGPGKAAAAGNRKALRRAAAEARRALARRAAPLRGRVAELEALIQAAEAEKAGLEARLADPGLYRDGAAAREAQRAYDAVRRRLEGHYRDWESAMEALEALEAEAG</sequence>
<accession>A0A6N9TPX3</accession>
<evidence type="ECO:0000256" key="2">
    <source>
        <dbReference type="ARBA" id="ARBA00022840"/>
    </source>
</evidence>
<dbReference type="EMBL" id="JAAGRR010000120">
    <property type="protein sequence ID" value="NDY43098.1"/>
    <property type="molecule type" value="Genomic_DNA"/>
</dbReference>
<dbReference type="InterPro" id="IPR032781">
    <property type="entry name" value="ABC_tran_Xtn"/>
</dbReference>
<evidence type="ECO:0000313" key="6">
    <source>
        <dbReference type="Proteomes" id="UP000469346"/>
    </source>
</evidence>
<dbReference type="InterPro" id="IPR003439">
    <property type="entry name" value="ABC_transporter-like_ATP-bd"/>
</dbReference>
<feature type="coiled-coil region" evidence="3">
    <location>
        <begin position="246"/>
        <end position="273"/>
    </location>
</feature>
<dbReference type="PANTHER" id="PTHR42855">
    <property type="entry name" value="ABC TRANSPORTER ATP-BINDING SUBUNIT"/>
    <property type="match status" value="1"/>
</dbReference>
<name>A0A6N9TPX3_DISTH</name>
<dbReference type="GO" id="GO:0005524">
    <property type="term" value="F:ATP binding"/>
    <property type="evidence" value="ECO:0007669"/>
    <property type="project" value="UniProtKB-KW"/>
</dbReference>
<dbReference type="Pfam" id="PF16326">
    <property type="entry name" value="ABC_tran_CTD"/>
    <property type="match status" value="1"/>
</dbReference>
<dbReference type="AlphaFoldDB" id="A0A6N9TPX3"/>
<feature type="domain" description="ABC transporter" evidence="4">
    <location>
        <begin position="326"/>
        <end position="540"/>
    </location>
</feature>
<dbReference type="InterPro" id="IPR027417">
    <property type="entry name" value="P-loop_NTPase"/>
</dbReference>
<dbReference type="InterPro" id="IPR032524">
    <property type="entry name" value="ABC_tran_C"/>
</dbReference>
<gene>
    <name evidence="5" type="ORF">G3N55_09625</name>
</gene>
<dbReference type="PROSITE" id="PS50893">
    <property type="entry name" value="ABC_TRANSPORTER_2"/>
    <property type="match status" value="2"/>
</dbReference>
<dbReference type="InterPro" id="IPR003593">
    <property type="entry name" value="AAA+_ATPase"/>
</dbReference>
<dbReference type="InterPro" id="IPR017871">
    <property type="entry name" value="ABC_transporter-like_CS"/>
</dbReference>
<dbReference type="Pfam" id="PF00005">
    <property type="entry name" value="ABC_tran"/>
    <property type="match status" value="2"/>
</dbReference>
<dbReference type="Pfam" id="PF12848">
    <property type="entry name" value="ABC_tran_Xtn"/>
    <property type="match status" value="1"/>
</dbReference>
<dbReference type="SUPFAM" id="SSF52540">
    <property type="entry name" value="P-loop containing nucleoside triphosphate hydrolases"/>
    <property type="match status" value="2"/>
</dbReference>
<protein>
    <submittedName>
        <fullName evidence="5">ABC-F family ATP-binding cassette domain-containing protein</fullName>
    </submittedName>
</protein>
<keyword evidence="3" id="KW-0175">Coiled coil</keyword>
<keyword evidence="2 5" id="KW-0067">ATP-binding</keyword>
<dbReference type="SMART" id="SM00382">
    <property type="entry name" value="AAA"/>
    <property type="match status" value="2"/>
</dbReference>
<dbReference type="Gene3D" id="1.10.287.380">
    <property type="entry name" value="Valyl-tRNA synthetase, C-terminal domain"/>
    <property type="match status" value="1"/>
</dbReference>
<comment type="caution">
    <text evidence="5">The sequence shown here is derived from an EMBL/GenBank/DDBJ whole genome shotgun (WGS) entry which is preliminary data.</text>
</comment>
<feature type="coiled-coil region" evidence="3">
    <location>
        <begin position="569"/>
        <end position="596"/>
    </location>
</feature>
<keyword evidence="6" id="KW-1185">Reference proteome</keyword>
<organism evidence="5 6">
    <name type="scientific">Dissulfurirhabdus thermomarina</name>
    <dbReference type="NCBI Taxonomy" id="1765737"/>
    <lineage>
        <taxon>Bacteria</taxon>
        <taxon>Deltaproteobacteria</taxon>
        <taxon>Dissulfurirhabdaceae</taxon>
        <taxon>Dissulfurirhabdus</taxon>
    </lineage>
</organism>
<keyword evidence="1" id="KW-0547">Nucleotide-binding</keyword>
<evidence type="ECO:0000259" key="4">
    <source>
        <dbReference type="PROSITE" id="PS50893"/>
    </source>
</evidence>
<proteinExistence type="predicted"/>
<dbReference type="Proteomes" id="UP000469346">
    <property type="component" value="Unassembled WGS sequence"/>
</dbReference>
<dbReference type="PANTHER" id="PTHR42855:SF1">
    <property type="entry name" value="ABC TRANSPORTER DOMAIN-CONTAINING PROTEIN"/>
    <property type="match status" value="1"/>
</dbReference>
<dbReference type="FunFam" id="3.40.50.300:FF:000011">
    <property type="entry name" value="Putative ABC transporter ATP-binding component"/>
    <property type="match status" value="1"/>
</dbReference>
<dbReference type="InterPro" id="IPR037118">
    <property type="entry name" value="Val-tRNA_synth_C_sf"/>
</dbReference>
<dbReference type="Gene3D" id="3.40.50.300">
    <property type="entry name" value="P-loop containing nucleotide triphosphate hydrolases"/>
    <property type="match status" value="2"/>
</dbReference>
<feature type="domain" description="ABC transporter" evidence="4">
    <location>
        <begin position="2"/>
        <end position="257"/>
    </location>
</feature>
<dbReference type="CDD" id="cd03221">
    <property type="entry name" value="ABCF_EF-3"/>
    <property type="match status" value="2"/>
</dbReference>
<dbReference type="PROSITE" id="PS00211">
    <property type="entry name" value="ABC_TRANSPORTER_1"/>
    <property type="match status" value="2"/>
</dbReference>
<dbReference type="GO" id="GO:0016887">
    <property type="term" value="F:ATP hydrolysis activity"/>
    <property type="evidence" value="ECO:0007669"/>
    <property type="project" value="InterPro"/>
</dbReference>
<dbReference type="InterPro" id="IPR051309">
    <property type="entry name" value="ABCF_ATPase"/>
</dbReference>
<dbReference type="GO" id="GO:0003677">
    <property type="term" value="F:DNA binding"/>
    <property type="evidence" value="ECO:0007669"/>
    <property type="project" value="InterPro"/>
</dbReference>